<proteinExistence type="predicted"/>
<organism evidence="2 3">
    <name type="scientific">Lophium mytilinum</name>
    <dbReference type="NCBI Taxonomy" id="390894"/>
    <lineage>
        <taxon>Eukaryota</taxon>
        <taxon>Fungi</taxon>
        <taxon>Dikarya</taxon>
        <taxon>Ascomycota</taxon>
        <taxon>Pezizomycotina</taxon>
        <taxon>Dothideomycetes</taxon>
        <taxon>Pleosporomycetidae</taxon>
        <taxon>Mytilinidiales</taxon>
        <taxon>Mytilinidiaceae</taxon>
        <taxon>Lophium</taxon>
    </lineage>
</organism>
<dbReference type="AlphaFoldDB" id="A0A6A6QS44"/>
<gene>
    <name evidence="2" type="ORF">BU16DRAFT_51296</name>
</gene>
<keyword evidence="3" id="KW-1185">Reference proteome</keyword>
<evidence type="ECO:0000256" key="1">
    <source>
        <dbReference type="SAM" id="MobiDB-lite"/>
    </source>
</evidence>
<evidence type="ECO:0000313" key="2">
    <source>
        <dbReference type="EMBL" id="KAF2494932.1"/>
    </source>
</evidence>
<accession>A0A6A6QS44</accession>
<name>A0A6A6QS44_9PEZI</name>
<dbReference type="Proteomes" id="UP000799750">
    <property type="component" value="Unassembled WGS sequence"/>
</dbReference>
<feature type="compositionally biased region" description="Basic and acidic residues" evidence="1">
    <location>
        <begin position="108"/>
        <end position="126"/>
    </location>
</feature>
<dbReference type="EMBL" id="MU004190">
    <property type="protein sequence ID" value="KAF2494932.1"/>
    <property type="molecule type" value="Genomic_DNA"/>
</dbReference>
<feature type="region of interest" description="Disordered" evidence="1">
    <location>
        <begin position="1"/>
        <end position="127"/>
    </location>
</feature>
<evidence type="ECO:0000313" key="3">
    <source>
        <dbReference type="Proteomes" id="UP000799750"/>
    </source>
</evidence>
<reference evidence="2" key="1">
    <citation type="journal article" date="2020" name="Stud. Mycol.">
        <title>101 Dothideomycetes genomes: a test case for predicting lifestyles and emergence of pathogens.</title>
        <authorList>
            <person name="Haridas S."/>
            <person name="Albert R."/>
            <person name="Binder M."/>
            <person name="Bloem J."/>
            <person name="Labutti K."/>
            <person name="Salamov A."/>
            <person name="Andreopoulos B."/>
            <person name="Baker S."/>
            <person name="Barry K."/>
            <person name="Bills G."/>
            <person name="Bluhm B."/>
            <person name="Cannon C."/>
            <person name="Castanera R."/>
            <person name="Culley D."/>
            <person name="Daum C."/>
            <person name="Ezra D."/>
            <person name="Gonzalez J."/>
            <person name="Henrissat B."/>
            <person name="Kuo A."/>
            <person name="Liang C."/>
            <person name="Lipzen A."/>
            <person name="Lutzoni F."/>
            <person name="Magnuson J."/>
            <person name="Mondo S."/>
            <person name="Nolan M."/>
            <person name="Ohm R."/>
            <person name="Pangilinan J."/>
            <person name="Park H.-J."/>
            <person name="Ramirez L."/>
            <person name="Alfaro M."/>
            <person name="Sun H."/>
            <person name="Tritt A."/>
            <person name="Yoshinaga Y."/>
            <person name="Zwiers L.-H."/>
            <person name="Turgeon B."/>
            <person name="Goodwin S."/>
            <person name="Spatafora J."/>
            <person name="Crous P."/>
            <person name="Grigoriev I."/>
        </authorList>
    </citation>
    <scope>NUCLEOTIDE SEQUENCE</scope>
    <source>
        <strain evidence="2">CBS 269.34</strain>
    </source>
</reference>
<sequence length="166" mass="17225">MGHPPATRRELPPKVPNHPPLQTKVRAKCHTEGLHYSRHPDLPQGTGLLNSTPAAHLQPPPEQAEGLFGSFSGAEVGGGAALSGQLDPGLQSDPIHRRRRPKVPAADSTRRHGSGDDGGGRGREGGEAGDVEVVEVVLASCRGCGACLLLLLLGAGLERSVTPTVI</sequence>
<feature type="compositionally biased region" description="Basic and acidic residues" evidence="1">
    <location>
        <begin position="29"/>
        <end position="41"/>
    </location>
</feature>
<protein>
    <submittedName>
        <fullName evidence="2">Uncharacterized protein</fullName>
    </submittedName>
</protein>